<feature type="transmembrane region" description="Helical" evidence="6">
    <location>
        <begin position="407"/>
        <end position="425"/>
    </location>
</feature>
<evidence type="ECO:0000256" key="4">
    <source>
        <dbReference type="ARBA" id="ARBA00022989"/>
    </source>
</evidence>
<evidence type="ECO:0000256" key="5">
    <source>
        <dbReference type="ARBA" id="ARBA00023136"/>
    </source>
</evidence>
<dbReference type="Proteomes" id="UP000075321">
    <property type="component" value="Unassembled WGS sequence"/>
</dbReference>
<protein>
    <submittedName>
        <fullName evidence="7">Putative flippase AglR</fullName>
    </submittedName>
</protein>
<keyword evidence="8" id="KW-1185">Reference proteome</keyword>
<dbReference type="AlphaFoldDB" id="A0A151AGM6"/>
<feature type="transmembrane region" description="Helical" evidence="6">
    <location>
        <begin position="75"/>
        <end position="97"/>
    </location>
</feature>
<evidence type="ECO:0000256" key="3">
    <source>
        <dbReference type="ARBA" id="ARBA00022692"/>
    </source>
</evidence>
<feature type="transmembrane region" description="Helical" evidence="6">
    <location>
        <begin position="35"/>
        <end position="54"/>
    </location>
</feature>
<dbReference type="PANTHER" id="PTHR30250:SF11">
    <property type="entry name" value="O-ANTIGEN TRANSPORTER-RELATED"/>
    <property type="match status" value="1"/>
</dbReference>
<accession>A0A151AGM6</accession>
<dbReference type="OrthoDB" id="112053at2157"/>
<reference evidence="7 8" key="1">
    <citation type="submission" date="2016-02" db="EMBL/GenBank/DDBJ databases">
        <title>Genome sequence of Halalkalicoccus paucihalophilus DSM 24557.</title>
        <authorList>
            <person name="Poehlein A."/>
            <person name="Daniel R."/>
        </authorList>
    </citation>
    <scope>NUCLEOTIDE SEQUENCE [LARGE SCALE GENOMIC DNA]</scope>
    <source>
        <strain evidence="7 8">DSM 24557</strain>
    </source>
</reference>
<sequence length="484" mass="51701">MDISRSALKVFLAKGGNAVVFFAGITVFARELGPTQIGIFFLFQTVLGLTTIVADFGVRGALEKRLSEGQQPGTMLATAIAVKLVTVAGAAGLILLVRPYLNGYLGGEFAIYLVIALVIQEFADLFIQAVRGELRVGETAIIEFAREAVWVTSGLAFVWAGYGVEGLIYGLILGSTTAACWAFVKLETRVGRPAELSAWSLYDYAKYYFLSSVSGQVYQWMDVAIIGLFLTYADVGAYEVAWEVTLLVLLVSKTLSITLFPQMSQWSSEAAVDRIEAVVPEAIGVALFLSIPAFVGVFVLNYEVLATVFGSEYTIAAGVLVVLMIEKVFQSVNDVLGSTLRGIDRVDLVARAVVVTIAINLVLNVALVLTVGLLGAAIATTTAAIVQTLLNGRYLSQNITLRVPYRLVAWSTVSAAAMGLVVWGVRTALPFEGIALLAICVGVGVASYLSFSAVIPSLRRQVVVPGVRVLVSFLRPPKSLSDSS</sequence>
<keyword evidence="2" id="KW-1003">Cell membrane</keyword>
<dbReference type="EMBL" id="LTAZ01000004">
    <property type="protein sequence ID" value="KYH26755.1"/>
    <property type="molecule type" value="Genomic_DNA"/>
</dbReference>
<organism evidence="7 8">
    <name type="scientific">Halalkalicoccus paucihalophilus</name>
    <dbReference type="NCBI Taxonomy" id="1008153"/>
    <lineage>
        <taxon>Archaea</taxon>
        <taxon>Methanobacteriati</taxon>
        <taxon>Methanobacteriota</taxon>
        <taxon>Stenosarchaea group</taxon>
        <taxon>Halobacteria</taxon>
        <taxon>Halobacteriales</taxon>
        <taxon>Halococcaceae</taxon>
        <taxon>Halalkalicoccus</taxon>
    </lineage>
</organism>
<feature type="transmembrane region" description="Helical" evidence="6">
    <location>
        <begin position="282"/>
        <end position="300"/>
    </location>
</feature>
<proteinExistence type="predicted"/>
<feature type="transmembrane region" description="Helical" evidence="6">
    <location>
        <begin position="373"/>
        <end position="395"/>
    </location>
</feature>
<keyword evidence="3 6" id="KW-0812">Transmembrane</keyword>
<gene>
    <name evidence="7" type="primary">aglR_2</name>
    <name evidence="7" type="ORF">HAPAU_18610</name>
</gene>
<keyword evidence="4 6" id="KW-1133">Transmembrane helix</keyword>
<evidence type="ECO:0000256" key="2">
    <source>
        <dbReference type="ARBA" id="ARBA00022475"/>
    </source>
</evidence>
<name>A0A151AGM6_9EURY</name>
<feature type="transmembrane region" description="Helical" evidence="6">
    <location>
        <begin position="306"/>
        <end position="325"/>
    </location>
</feature>
<dbReference type="PATRIC" id="fig|1008153.3.peg.1890"/>
<keyword evidence="5 6" id="KW-0472">Membrane</keyword>
<dbReference type="RefSeq" id="WP_066381727.1">
    <property type="nucleotide sequence ID" value="NZ_LTAZ01000004.1"/>
</dbReference>
<evidence type="ECO:0000313" key="7">
    <source>
        <dbReference type="EMBL" id="KYH26755.1"/>
    </source>
</evidence>
<feature type="transmembrane region" description="Helical" evidence="6">
    <location>
        <begin position="166"/>
        <end position="186"/>
    </location>
</feature>
<dbReference type="InterPro" id="IPR050833">
    <property type="entry name" value="Poly_Biosynth_Transport"/>
</dbReference>
<feature type="transmembrane region" description="Helical" evidence="6">
    <location>
        <begin position="244"/>
        <end position="261"/>
    </location>
</feature>
<dbReference type="PANTHER" id="PTHR30250">
    <property type="entry name" value="PST FAMILY PREDICTED COLANIC ACID TRANSPORTER"/>
    <property type="match status" value="1"/>
</dbReference>
<comment type="caution">
    <text evidence="7">The sequence shown here is derived from an EMBL/GenBank/DDBJ whole genome shotgun (WGS) entry which is preliminary data.</text>
</comment>
<evidence type="ECO:0000256" key="1">
    <source>
        <dbReference type="ARBA" id="ARBA00004651"/>
    </source>
</evidence>
<dbReference type="GO" id="GO:0005886">
    <property type="term" value="C:plasma membrane"/>
    <property type="evidence" value="ECO:0007669"/>
    <property type="project" value="UniProtKB-SubCell"/>
</dbReference>
<dbReference type="Pfam" id="PF13440">
    <property type="entry name" value="Polysacc_synt_3"/>
    <property type="match status" value="1"/>
</dbReference>
<comment type="subcellular location">
    <subcellularLocation>
        <location evidence="1">Cell membrane</location>
        <topology evidence="1">Multi-pass membrane protein</topology>
    </subcellularLocation>
</comment>
<feature type="transmembrane region" description="Helical" evidence="6">
    <location>
        <begin position="7"/>
        <end position="29"/>
    </location>
</feature>
<evidence type="ECO:0000256" key="6">
    <source>
        <dbReference type="SAM" id="Phobius"/>
    </source>
</evidence>
<evidence type="ECO:0000313" key="8">
    <source>
        <dbReference type="Proteomes" id="UP000075321"/>
    </source>
</evidence>
<feature type="transmembrane region" description="Helical" evidence="6">
    <location>
        <begin position="431"/>
        <end position="451"/>
    </location>
</feature>